<feature type="domain" description="Glycosyltransferase 2-like" evidence="4">
    <location>
        <begin position="7"/>
        <end position="151"/>
    </location>
</feature>
<gene>
    <name evidence="5" type="ORF">DSL99_3404</name>
</gene>
<evidence type="ECO:0000313" key="5">
    <source>
        <dbReference type="EMBL" id="RXG25998.1"/>
    </source>
</evidence>
<keyword evidence="3 5" id="KW-0808">Transferase</keyword>
<name>A0A4Q0PH60_9FLAO</name>
<dbReference type="STRING" id="1122159.SAMN02745246_03330"/>
<dbReference type="SUPFAM" id="SSF53448">
    <property type="entry name" value="Nucleotide-diphospho-sugar transferases"/>
    <property type="match status" value="1"/>
</dbReference>
<proteinExistence type="inferred from homology"/>
<keyword evidence="2" id="KW-0328">Glycosyltransferase</keyword>
<dbReference type="Gene3D" id="3.90.550.10">
    <property type="entry name" value="Spore Coat Polysaccharide Biosynthesis Protein SpsA, Chain A"/>
    <property type="match status" value="1"/>
</dbReference>
<reference evidence="5 6" key="1">
    <citation type="submission" date="2018-07" db="EMBL/GenBank/DDBJ databases">
        <title>Leeuwenhoekiella genomics.</title>
        <authorList>
            <person name="Tahon G."/>
            <person name="Willems A."/>
        </authorList>
    </citation>
    <scope>NUCLEOTIDE SEQUENCE [LARGE SCALE GENOMIC DNA]</scope>
    <source>
        <strain evidence="5 6">LMG 1345</strain>
    </source>
</reference>
<dbReference type="EMBL" id="QOVL01000020">
    <property type="protein sequence ID" value="RXG25998.1"/>
    <property type="molecule type" value="Genomic_DNA"/>
</dbReference>
<dbReference type="CDD" id="cd00761">
    <property type="entry name" value="Glyco_tranf_GTA_type"/>
    <property type="match status" value="1"/>
</dbReference>
<sequence>MENRIAIVTPLKDEKSNIELLIRSIQQQNQKIYAWVVVENGSKDGSAEILAKIQNLDNVEHFIVLNYSLPNDKYELGVKYATVVNQGFEYLRNASYFETLDFIGILDADCFPGASYYEKLTDFMTKDKTIGISSGLAYNLNGKYDGKSRDWVRGNCRLWKKACFDEAGYIVGPSADALSVCKAEIKGWRCEPLKELAYNCREVGEKVNYEYYGYSAYFRGITPLFAFLKSLNYLFILKPKNFSGYFKGYFSAFFSKKSRIEDAEIRRYFSNYLAKKMGFQ</sequence>
<dbReference type="InterPro" id="IPR001173">
    <property type="entry name" value="Glyco_trans_2-like"/>
</dbReference>
<dbReference type="Pfam" id="PF00535">
    <property type="entry name" value="Glycos_transf_2"/>
    <property type="match status" value="1"/>
</dbReference>
<dbReference type="GO" id="GO:0016757">
    <property type="term" value="F:glycosyltransferase activity"/>
    <property type="evidence" value="ECO:0007669"/>
    <property type="project" value="UniProtKB-KW"/>
</dbReference>
<dbReference type="PANTHER" id="PTHR43630:SF1">
    <property type="entry name" value="POLY-BETA-1,6-N-ACETYL-D-GLUCOSAMINE SYNTHASE"/>
    <property type="match status" value="1"/>
</dbReference>
<accession>A0A4Q0PH60</accession>
<dbReference type="PANTHER" id="PTHR43630">
    <property type="entry name" value="POLY-BETA-1,6-N-ACETYL-D-GLUCOSAMINE SYNTHASE"/>
    <property type="match status" value="1"/>
</dbReference>
<comment type="caution">
    <text evidence="5">The sequence shown here is derived from an EMBL/GenBank/DDBJ whole genome shotgun (WGS) entry which is preliminary data.</text>
</comment>
<evidence type="ECO:0000256" key="1">
    <source>
        <dbReference type="ARBA" id="ARBA00006739"/>
    </source>
</evidence>
<evidence type="ECO:0000259" key="4">
    <source>
        <dbReference type="Pfam" id="PF00535"/>
    </source>
</evidence>
<dbReference type="Proteomes" id="UP000290608">
    <property type="component" value="Unassembled WGS sequence"/>
</dbReference>
<comment type="similarity">
    <text evidence="1">Belongs to the glycosyltransferase 2 family.</text>
</comment>
<evidence type="ECO:0000256" key="3">
    <source>
        <dbReference type="ARBA" id="ARBA00022679"/>
    </source>
</evidence>
<evidence type="ECO:0000256" key="2">
    <source>
        <dbReference type="ARBA" id="ARBA00022676"/>
    </source>
</evidence>
<protein>
    <submittedName>
        <fullName evidence="5">Glycosyltransferase involved in cell wall biosynthesis</fullName>
    </submittedName>
</protein>
<dbReference type="RefSeq" id="WP_073100387.1">
    <property type="nucleotide sequence ID" value="NZ_QOVL01000020.1"/>
</dbReference>
<evidence type="ECO:0000313" key="6">
    <source>
        <dbReference type="Proteomes" id="UP000290608"/>
    </source>
</evidence>
<dbReference type="InterPro" id="IPR029044">
    <property type="entry name" value="Nucleotide-diphossugar_trans"/>
</dbReference>
<dbReference type="AlphaFoldDB" id="A0A4Q0PH60"/>
<organism evidence="5 6">
    <name type="scientific">Leeuwenhoekiella marinoflava</name>
    <dbReference type="NCBI Taxonomy" id="988"/>
    <lineage>
        <taxon>Bacteria</taxon>
        <taxon>Pseudomonadati</taxon>
        <taxon>Bacteroidota</taxon>
        <taxon>Flavobacteriia</taxon>
        <taxon>Flavobacteriales</taxon>
        <taxon>Flavobacteriaceae</taxon>
        <taxon>Leeuwenhoekiella</taxon>
    </lineage>
</organism>